<comment type="caution">
    <text evidence="2">The sequence shown here is derived from an EMBL/GenBank/DDBJ whole genome shotgun (WGS) entry which is preliminary data.</text>
</comment>
<feature type="domain" description="Iminophenyl-pyruvate dimer synthase" evidence="1">
    <location>
        <begin position="21"/>
        <end position="246"/>
    </location>
</feature>
<dbReference type="InterPro" id="IPR026820">
    <property type="entry name" value="VioB/RebD_dom"/>
</dbReference>
<dbReference type="PANTHER" id="PTHR34400:SF4">
    <property type="entry name" value="MEMBRANE PROTEIN"/>
    <property type="match status" value="1"/>
</dbReference>
<accession>A0A9X4RGT9</accession>
<reference evidence="2" key="1">
    <citation type="submission" date="2019-05" db="EMBL/GenBank/DDBJ databases">
        <title>Whole genome sequencing of Pseudanabaena catenata USMAC16.</title>
        <authorList>
            <person name="Khan Z."/>
            <person name="Omar W.M."/>
            <person name="Convey P."/>
            <person name="Merican F."/>
            <person name="Najimudin N."/>
        </authorList>
    </citation>
    <scope>NUCLEOTIDE SEQUENCE</scope>
    <source>
        <strain evidence="2">USMAC16</strain>
    </source>
</reference>
<organism evidence="2 3">
    <name type="scientific">Pseudanabaena catenata USMAC16</name>
    <dbReference type="NCBI Taxonomy" id="1855837"/>
    <lineage>
        <taxon>Bacteria</taxon>
        <taxon>Bacillati</taxon>
        <taxon>Cyanobacteriota</taxon>
        <taxon>Cyanophyceae</taxon>
        <taxon>Pseudanabaenales</taxon>
        <taxon>Pseudanabaenaceae</taxon>
        <taxon>Pseudanabaena</taxon>
    </lineage>
</organism>
<evidence type="ECO:0000259" key="1">
    <source>
        <dbReference type="Pfam" id="PF12902"/>
    </source>
</evidence>
<dbReference type="InterPro" id="IPR012347">
    <property type="entry name" value="Ferritin-like"/>
</dbReference>
<gene>
    <name evidence="2" type="ORF">FEV09_06030</name>
</gene>
<keyword evidence="3" id="KW-1185">Reference proteome</keyword>
<evidence type="ECO:0000313" key="3">
    <source>
        <dbReference type="Proteomes" id="UP001152872"/>
    </source>
</evidence>
<evidence type="ECO:0000313" key="2">
    <source>
        <dbReference type="EMBL" id="MDG3494113.1"/>
    </source>
</evidence>
<dbReference type="Proteomes" id="UP001152872">
    <property type="component" value="Unassembled WGS sequence"/>
</dbReference>
<name>A0A9X4RGT9_9CYAN</name>
<dbReference type="EMBL" id="VBTY01000033">
    <property type="protein sequence ID" value="MDG3494113.1"/>
    <property type="molecule type" value="Genomic_DNA"/>
</dbReference>
<dbReference type="RefSeq" id="WP_009626175.1">
    <property type="nucleotide sequence ID" value="NZ_VBTY01000033.1"/>
</dbReference>
<sequence length="364" mass="40681">MTTDKDSLKLINTVEELRYYLIQALKIEHATIPPYLTALYSLKSGSNLEAFHIIRAVAVEEMLHLTLVANVLNAVGGSLQSTLTAPDFIPTYPTYLPTGSTDFKVGLSKFSPETIETFLNIERAKEVAEDQPLVVSRTLRECLLTILNYDPTYTFYSIGLFYAEIIRGLYALHKEMGDALFCGNPDRQITPQYYYNGGGDIIPVTDLNSAIKALKVIQEQGEGSRAGAVYDAERQISHYFRFQQLLLGQFYVVDSDDPTNSDLPDHPTGKSFTVDWDAVYPLKCNAKLSDYKPEDSELYAAAQEFQQSYSNFLAEIEYAFDGHPEALIPAVGGMFRLKEQANLLIRNPIPSLEGVNAAPIFRLD</sequence>
<dbReference type="Gene3D" id="1.20.1260.10">
    <property type="match status" value="1"/>
</dbReference>
<dbReference type="PANTHER" id="PTHR34400">
    <property type="match status" value="1"/>
</dbReference>
<dbReference type="AlphaFoldDB" id="A0A9X4RGT9"/>
<proteinExistence type="predicted"/>
<dbReference type="Pfam" id="PF12902">
    <property type="entry name" value="Ferritin-like"/>
    <property type="match status" value="1"/>
</dbReference>
<protein>
    <submittedName>
        <fullName evidence="2">Ferritin-like protein</fullName>
    </submittedName>
</protein>